<protein>
    <submittedName>
        <fullName evidence="2">Uncharacterized protein</fullName>
    </submittedName>
</protein>
<gene>
    <name evidence="2" type="ORF">A2930_01440</name>
</gene>
<dbReference type="AlphaFoldDB" id="A0A1F5X1N2"/>
<feature type="region of interest" description="Disordered" evidence="1">
    <location>
        <begin position="1"/>
        <end position="51"/>
    </location>
</feature>
<proteinExistence type="predicted"/>
<evidence type="ECO:0000256" key="1">
    <source>
        <dbReference type="SAM" id="MobiDB-lite"/>
    </source>
</evidence>
<evidence type="ECO:0000313" key="3">
    <source>
        <dbReference type="Proteomes" id="UP000178114"/>
    </source>
</evidence>
<evidence type="ECO:0000313" key="2">
    <source>
        <dbReference type="EMBL" id="OGF81809.1"/>
    </source>
</evidence>
<accession>A0A1F5X1N2</accession>
<name>A0A1F5X1N2_9BACT</name>
<sequence>MGFFSSSKPQVTHTEFQKVKRELHSKGWSEHDLDTLEKQASGHLHEEGWNKGIDRKELEKMVKGLDKKTYDYGVSHKQVKEAGEALKKRL</sequence>
<dbReference type="EMBL" id="MFID01000005">
    <property type="protein sequence ID" value="OGF81809.1"/>
    <property type="molecule type" value="Genomic_DNA"/>
</dbReference>
<organism evidence="2 3">
    <name type="scientific">Candidatus Giovannonibacteria bacterium RIFCSPLOWO2_01_FULL_45_34</name>
    <dbReference type="NCBI Taxonomy" id="1798351"/>
    <lineage>
        <taxon>Bacteria</taxon>
        <taxon>Candidatus Giovannoniibacteriota</taxon>
    </lineage>
</organism>
<dbReference type="Proteomes" id="UP000178114">
    <property type="component" value="Unassembled WGS sequence"/>
</dbReference>
<comment type="caution">
    <text evidence="2">The sequence shown here is derived from an EMBL/GenBank/DDBJ whole genome shotgun (WGS) entry which is preliminary data.</text>
</comment>
<feature type="compositionally biased region" description="Basic and acidic residues" evidence="1">
    <location>
        <begin position="15"/>
        <end position="37"/>
    </location>
</feature>
<feature type="compositionally biased region" description="Polar residues" evidence="1">
    <location>
        <begin position="1"/>
        <end position="14"/>
    </location>
</feature>
<reference evidence="2 3" key="1">
    <citation type="journal article" date="2016" name="Nat. Commun.">
        <title>Thousands of microbial genomes shed light on interconnected biogeochemical processes in an aquifer system.</title>
        <authorList>
            <person name="Anantharaman K."/>
            <person name="Brown C.T."/>
            <person name="Hug L.A."/>
            <person name="Sharon I."/>
            <person name="Castelle C.J."/>
            <person name="Probst A.J."/>
            <person name="Thomas B.C."/>
            <person name="Singh A."/>
            <person name="Wilkins M.J."/>
            <person name="Karaoz U."/>
            <person name="Brodie E.L."/>
            <person name="Williams K.H."/>
            <person name="Hubbard S.S."/>
            <person name="Banfield J.F."/>
        </authorList>
    </citation>
    <scope>NUCLEOTIDE SEQUENCE [LARGE SCALE GENOMIC DNA]</scope>
</reference>